<feature type="domain" description="N-acetyltransferase" evidence="3">
    <location>
        <begin position="1"/>
        <end position="137"/>
    </location>
</feature>
<proteinExistence type="predicted"/>
<dbReference type="Pfam" id="PF13508">
    <property type="entry name" value="Acetyltransf_7"/>
    <property type="match status" value="1"/>
</dbReference>
<dbReference type="PANTHER" id="PTHR43877">
    <property type="entry name" value="AMINOALKYLPHOSPHONATE N-ACETYLTRANSFERASE-RELATED-RELATED"/>
    <property type="match status" value="1"/>
</dbReference>
<dbReference type="PROSITE" id="PS51186">
    <property type="entry name" value="GNAT"/>
    <property type="match status" value="1"/>
</dbReference>
<dbReference type="InterPro" id="IPR016181">
    <property type="entry name" value="Acyl_CoA_acyltransferase"/>
</dbReference>
<name>A0ABQ5MQY1_9MICC</name>
<sequence>MGAELRRAQQAELAARFGTPDHEAGPPPSDADVAVFLIAYERCSGQPLGCGGIRRLDAATGEVKRVYVLPYARGSEVASSILAVLEECATQLGYAELRAEAGSVQADGIRLYESAGYARVPNFGPYTDAVTSRCFAKAIGTRILAARAAS</sequence>
<organism evidence="4 5">
    <name type="scientific">Arthrobacter mangrovi</name>
    <dbReference type="NCBI Taxonomy" id="2966350"/>
    <lineage>
        <taxon>Bacteria</taxon>
        <taxon>Bacillati</taxon>
        <taxon>Actinomycetota</taxon>
        <taxon>Actinomycetes</taxon>
        <taxon>Micrococcales</taxon>
        <taxon>Micrococcaceae</taxon>
        <taxon>Arthrobacter</taxon>
    </lineage>
</organism>
<dbReference type="InterPro" id="IPR050832">
    <property type="entry name" value="Bact_Acetyltransf"/>
</dbReference>
<keyword evidence="5" id="KW-1185">Reference proteome</keyword>
<dbReference type="SUPFAM" id="SSF55729">
    <property type="entry name" value="Acyl-CoA N-acyltransferases (Nat)"/>
    <property type="match status" value="1"/>
</dbReference>
<evidence type="ECO:0000256" key="2">
    <source>
        <dbReference type="ARBA" id="ARBA00023315"/>
    </source>
</evidence>
<keyword evidence="1" id="KW-0808">Transferase</keyword>
<reference evidence="4 5" key="1">
    <citation type="journal article" date="2023" name="Int. J. Syst. Evol. Microbiol.">
        <title>Arthrobacter mangrovi sp. nov., an actinobacterium isolated from the rhizosphere of a mangrove.</title>
        <authorList>
            <person name="Hamada M."/>
            <person name="Saitou S."/>
            <person name="Enomoto N."/>
            <person name="Nanri K."/>
            <person name="Hidaka K."/>
            <person name="Miura T."/>
            <person name="Tamura T."/>
        </authorList>
    </citation>
    <scope>NUCLEOTIDE SEQUENCE [LARGE SCALE GENOMIC DNA]</scope>
    <source>
        <strain evidence="4 5">NBRC 112813</strain>
    </source>
</reference>
<dbReference type="Gene3D" id="3.40.630.30">
    <property type="match status" value="1"/>
</dbReference>
<protein>
    <submittedName>
        <fullName evidence="4">N-acetyltransferase</fullName>
    </submittedName>
</protein>
<dbReference type="EMBL" id="BRVS01000004">
    <property type="protein sequence ID" value="GLB66399.1"/>
    <property type="molecule type" value="Genomic_DNA"/>
</dbReference>
<accession>A0ABQ5MQY1</accession>
<evidence type="ECO:0000259" key="3">
    <source>
        <dbReference type="PROSITE" id="PS51186"/>
    </source>
</evidence>
<dbReference type="PANTHER" id="PTHR43877:SF2">
    <property type="entry name" value="AMINOALKYLPHOSPHONATE N-ACETYLTRANSFERASE-RELATED"/>
    <property type="match status" value="1"/>
</dbReference>
<dbReference type="RefSeq" id="WP_264794566.1">
    <property type="nucleotide sequence ID" value="NZ_BRVS01000004.1"/>
</dbReference>
<evidence type="ECO:0000313" key="4">
    <source>
        <dbReference type="EMBL" id="GLB66399.1"/>
    </source>
</evidence>
<dbReference type="Proteomes" id="UP001209654">
    <property type="component" value="Unassembled WGS sequence"/>
</dbReference>
<evidence type="ECO:0000313" key="5">
    <source>
        <dbReference type="Proteomes" id="UP001209654"/>
    </source>
</evidence>
<gene>
    <name evidence="4" type="ORF">AHIS1636_08380</name>
</gene>
<evidence type="ECO:0000256" key="1">
    <source>
        <dbReference type="ARBA" id="ARBA00022679"/>
    </source>
</evidence>
<keyword evidence="2" id="KW-0012">Acyltransferase</keyword>
<dbReference type="CDD" id="cd04301">
    <property type="entry name" value="NAT_SF"/>
    <property type="match status" value="1"/>
</dbReference>
<dbReference type="InterPro" id="IPR000182">
    <property type="entry name" value="GNAT_dom"/>
</dbReference>
<comment type="caution">
    <text evidence="4">The sequence shown here is derived from an EMBL/GenBank/DDBJ whole genome shotgun (WGS) entry which is preliminary data.</text>
</comment>